<evidence type="ECO:0000256" key="5">
    <source>
        <dbReference type="SAM" id="Phobius"/>
    </source>
</evidence>
<gene>
    <name evidence="7" type="ORF">BC008_23465</name>
</gene>
<dbReference type="SUPFAM" id="SSF50182">
    <property type="entry name" value="Sm-like ribonucleoproteins"/>
    <property type="match status" value="1"/>
</dbReference>
<dbReference type="AlphaFoldDB" id="A0A0V7ZNH7"/>
<dbReference type="EMBL" id="LMTZ01000102">
    <property type="protein sequence ID" value="KST65930.1"/>
    <property type="molecule type" value="Genomic_DNA"/>
</dbReference>
<name>A0A0V7ZNH7_9CYAN</name>
<dbReference type="GO" id="GO:0016020">
    <property type="term" value="C:membrane"/>
    <property type="evidence" value="ECO:0007669"/>
    <property type="project" value="UniProtKB-SubCell"/>
</dbReference>
<accession>A0A0V7ZNH7</accession>
<proteinExistence type="predicted"/>
<organism evidence="7 8">
    <name type="scientific">Mastigocoleus testarum BC008</name>
    <dbReference type="NCBI Taxonomy" id="371196"/>
    <lineage>
        <taxon>Bacteria</taxon>
        <taxon>Bacillati</taxon>
        <taxon>Cyanobacteriota</taxon>
        <taxon>Cyanophyceae</taxon>
        <taxon>Nostocales</taxon>
        <taxon>Hapalosiphonaceae</taxon>
        <taxon>Mastigocoleus</taxon>
    </lineage>
</organism>
<keyword evidence="2 5" id="KW-0812">Transmembrane</keyword>
<feature type="transmembrane region" description="Helical" evidence="5">
    <location>
        <begin position="95"/>
        <end position="115"/>
    </location>
</feature>
<dbReference type="Gene3D" id="2.30.30.60">
    <property type="match status" value="1"/>
</dbReference>
<evidence type="ECO:0000256" key="3">
    <source>
        <dbReference type="ARBA" id="ARBA00022989"/>
    </source>
</evidence>
<reference evidence="7 8" key="1">
    <citation type="journal article" date="2015" name="Genome Announc.">
        <title>Draft Genome of the Euendolithic (true boring) Cyanobacterium Mastigocoleus testarum strain BC008.</title>
        <authorList>
            <person name="Guida B.S."/>
            <person name="Garcia-Pichel F."/>
        </authorList>
    </citation>
    <scope>NUCLEOTIDE SEQUENCE [LARGE SCALE GENOMIC DNA]</scope>
    <source>
        <strain evidence="7 8">BC008</strain>
    </source>
</reference>
<evidence type="ECO:0000313" key="7">
    <source>
        <dbReference type="EMBL" id="KST65930.1"/>
    </source>
</evidence>
<dbReference type="Gene3D" id="1.10.287.1260">
    <property type="match status" value="1"/>
</dbReference>
<dbReference type="InterPro" id="IPR006685">
    <property type="entry name" value="MscS_channel_2nd"/>
</dbReference>
<dbReference type="GO" id="GO:0055085">
    <property type="term" value="P:transmembrane transport"/>
    <property type="evidence" value="ECO:0007669"/>
    <property type="project" value="InterPro"/>
</dbReference>
<evidence type="ECO:0000256" key="4">
    <source>
        <dbReference type="ARBA" id="ARBA00023136"/>
    </source>
</evidence>
<comment type="caution">
    <text evidence="7">The sequence shown here is derived from an EMBL/GenBank/DDBJ whole genome shotgun (WGS) entry which is preliminary data.</text>
</comment>
<dbReference type="PANTHER" id="PTHR30566">
    <property type="entry name" value="YNAI-RELATED MECHANOSENSITIVE ION CHANNEL"/>
    <property type="match status" value="1"/>
</dbReference>
<feature type="transmembrane region" description="Helical" evidence="5">
    <location>
        <begin position="141"/>
        <end position="162"/>
    </location>
</feature>
<dbReference type="OrthoDB" id="450694at2"/>
<feature type="transmembrane region" description="Helical" evidence="5">
    <location>
        <begin position="71"/>
        <end position="89"/>
    </location>
</feature>
<feature type="transmembrane region" description="Helical" evidence="5">
    <location>
        <begin position="27"/>
        <end position="50"/>
    </location>
</feature>
<evidence type="ECO:0000256" key="1">
    <source>
        <dbReference type="ARBA" id="ARBA00004370"/>
    </source>
</evidence>
<feature type="domain" description="Mechanosensitive ion channel MscS" evidence="6">
    <location>
        <begin position="189"/>
        <end position="263"/>
    </location>
</feature>
<protein>
    <submittedName>
        <fullName evidence="7">Mechanosensitive ion channel protein MscS</fullName>
    </submittedName>
</protein>
<keyword evidence="4 5" id="KW-0472">Membrane</keyword>
<dbReference type="Pfam" id="PF00924">
    <property type="entry name" value="MS_channel_2nd"/>
    <property type="match status" value="1"/>
</dbReference>
<dbReference type="RefSeq" id="WP_027843856.1">
    <property type="nucleotide sequence ID" value="NZ_LMTZ01000102.1"/>
</dbReference>
<evidence type="ECO:0000256" key="2">
    <source>
        <dbReference type="ARBA" id="ARBA00022692"/>
    </source>
</evidence>
<dbReference type="InterPro" id="IPR010920">
    <property type="entry name" value="LSM_dom_sf"/>
</dbReference>
<dbReference type="PANTHER" id="PTHR30566:SF5">
    <property type="entry name" value="MECHANOSENSITIVE ION CHANNEL PROTEIN 1, MITOCHONDRIAL-RELATED"/>
    <property type="match status" value="1"/>
</dbReference>
<comment type="subcellular location">
    <subcellularLocation>
        <location evidence="1">Membrane</location>
    </subcellularLocation>
</comment>
<feature type="transmembrane region" description="Helical" evidence="5">
    <location>
        <begin position="168"/>
        <end position="187"/>
    </location>
</feature>
<dbReference type="Proteomes" id="UP000053372">
    <property type="component" value="Unassembled WGS sequence"/>
</dbReference>
<sequence length="375" mass="42241">MDININMDVVNQVLEFLQRKDIRDLEIFFVCIVASLVIGRYTPSILKLIIRRFFPKRVKEIYDEVIYPVNNLLRLTATIILISSSLEIIKNYGPIYNILRGLADIAAIFSFAWLASRFCRQLLRVYGIEIIRKLGYSADDLLLVLETIINVSIGFIAVLAYAKDRFDLVGLFTGLGIGGIALGLAATKTLEQLIGTLVLYLDRPFIPGEYIRLPPSSEFLEEIYGRVESIGLRSTKIRTAAKSTLFIIPNSILARLEIENITRGKKVMVLLYLDFDKKLGEKEEALVEQIIAESTNSLFGIDPGSTNIAIIEHAKTLNSRARITFFILGSSESSIQLRKRLLELANEKVSRKLTNYGIAFDLQEPNIYVESPVTI</sequence>
<evidence type="ECO:0000313" key="8">
    <source>
        <dbReference type="Proteomes" id="UP000053372"/>
    </source>
</evidence>
<dbReference type="InterPro" id="IPR023408">
    <property type="entry name" value="MscS_beta-dom_sf"/>
</dbReference>
<keyword evidence="8" id="KW-1185">Reference proteome</keyword>
<keyword evidence="3 5" id="KW-1133">Transmembrane helix</keyword>
<evidence type="ECO:0000259" key="6">
    <source>
        <dbReference type="Pfam" id="PF00924"/>
    </source>
</evidence>